<organism evidence="1 2">
    <name type="scientific">Mammaliicoccus sciuri</name>
    <name type="common">Staphylococcus sciuri</name>
    <dbReference type="NCBI Taxonomy" id="1296"/>
    <lineage>
        <taxon>Bacteria</taxon>
        <taxon>Bacillati</taxon>
        <taxon>Bacillota</taxon>
        <taxon>Bacilli</taxon>
        <taxon>Bacillales</taxon>
        <taxon>Staphylococcaceae</taxon>
        <taxon>Mammaliicoccus</taxon>
    </lineage>
</organism>
<dbReference type="AlphaFoldDB" id="A0AAI8DJ78"/>
<accession>A0AAI8DJ78</accession>
<dbReference type="EMBL" id="CP022046">
    <property type="protein sequence ID" value="ASE34628.1"/>
    <property type="molecule type" value="Genomic_DNA"/>
</dbReference>
<dbReference type="RefSeq" id="WP_058592491.1">
    <property type="nucleotide sequence ID" value="NZ_CP022046.2"/>
</dbReference>
<proteinExistence type="predicted"/>
<evidence type="ECO:0000313" key="2">
    <source>
        <dbReference type="Proteomes" id="UP000197058"/>
    </source>
</evidence>
<evidence type="ECO:0000313" key="1">
    <source>
        <dbReference type="EMBL" id="ASE34628.1"/>
    </source>
</evidence>
<name>A0AAI8DJ78_MAMSC</name>
<reference evidence="2" key="1">
    <citation type="submission" date="2017-06" db="EMBL/GenBank/DDBJ databases">
        <title>FDA dAtabase for Regulatory Grade micrObial Sequences (FDA-ARGOS): Supporting development and validation of Infectious Disease Dx tests.</title>
        <authorList>
            <person name="Goldberg B."/>
            <person name="Campos J."/>
            <person name="Tallon L."/>
            <person name="Sadzewicz L."/>
            <person name="Sengamalay N."/>
            <person name="Ott S."/>
            <person name="Godinez A."/>
            <person name="Nagaraj S."/>
            <person name="Vavikolanu K."/>
            <person name="Nadendla S."/>
            <person name="George J."/>
            <person name="Geyer C."/>
            <person name="Sichtig H."/>
        </authorList>
    </citation>
    <scope>NUCLEOTIDE SEQUENCE [LARGE SCALE GENOMIC DNA]</scope>
    <source>
        <strain evidence="2">FDAARGOS_285</strain>
    </source>
</reference>
<dbReference type="Proteomes" id="UP000197058">
    <property type="component" value="Chromosome"/>
</dbReference>
<dbReference type="KEGG" id="sscu:CEP64_08530"/>
<protein>
    <submittedName>
        <fullName evidence="1">Uncharacterized protein</fullName>
    </submittedName>
</protein>
<gene>
    <name evidence="1" type="ORF">CEP64_08530</name>
</gene>
<sequence>MLTMELIEFNDKIVTYNYYPEDNKELTPGQITMRRKDKEIIDFTKTDVEKYRSLYFVHAASRMRNIVDLEELPKTQLVAWG</sequence>